<dbReference type="Gene3D" id="1.10.150.120">
    <property type="entry name" value="[2Fe-2S]-binding domain"/>
    <property type="match status" value="1"/>
</dbReference>
<proteinExistence type="predicted"/>
<dbReference type="Pfam" id="PF00111">
    <property type="entry name" value="Fer2"/>
    <property type="match status" value="1"/>
</dbReference>
<organism evidence="8 9">
    <name type="scientific">Caldanaerobacter subterraneus</name>
    <dbReference type="NCBI Taxonomy" id="911092"/>
    <lineage>
        <taxon>Bacteria</taxon>
        <taxon>Bacillati</taxon>
        <taxon>Bacillota</taxon>
        <taxon>Clostridia</taxon>
        <taxon>Thermoanaerobacterales</taxon>
        <taxon>Thermoanaerobacteraceae</taxon>
        <taxon>Caldanaerobacter</taxon>
    </lineage>
</organism>
<dbReference type="Pfam" id="PF01799">
    <property type="entry name" value="Fer2_2"/>
    <property type="match status" value="1"/>
</dbReference>
<keyword evidence="1" id="KW-0001">2Fe-2S</keyword>
<accession>A0A7Y2PLS8</accession>
<evidence type="ECO:0000256" key="4">
    <source>
        <dbReference type="ARBA" id="ARBA00023004"/>
    </source>
</evidence>
<dbReference type="InterPro" id="IPR001041">
    <property type="entry name" value="2Fe-2S_ferredoxin-type"/>
</dbReference>
<dbReference type="PROSITE" id="PS00197">
    <property type="entry name" value="2FE2S_FER_1"/>
    <property type="match status" value="1"/>
</dbReference>
<dbReference type="Proteomes" id="UP000529861">
    <property type="component" value="Unassembled WGS sequence"/>
</dbReference>
<dbReference type="InterPro" id="IPR036884">
    <property type="entry name" value="2Fe-2S-bd_dom_sf"/>
</dbReference>
<dbReference type="GO" id="GO:0016491">
    <property type="term" value="F:oxidoreductase activity"/>
    <property type="evidence" value="ECO:0007669"/>
    <property type="project" value="UniProtKB-KW"/>
</dbReference>
<dbReference type="CDD" id="cd00207">
    <property type="entry name" value="fer2"/>
    <property type="match status" value="1"/>
</dbReference>
<dbReference type="RefSeq" id="WP_170270025.1">
    <property type="nucleotide sequence ID" value="NZ_JABEQB010000003.1"/>
</dbReference>
<dbReference type="InterPro" id="IPR006058">
    <property type="entry name" value="2Fe2S_fd_BS"/>
</dbReference>
<evidence type="ECO:0000256" key="2">
    <source>
        <dbReference type="ARBA" id="ARBA00022723"/>
    </source>
</evidence>
<dbReference type="GO" id="GO:0046872">
    <property type="term" value="F:metal ion binding"/>
    <property type="evidence" value="ECO:0007669"/>
    <property type="project" value="UniProtKB-KW"/>
</dbReference>
<dbReference type="InterPro" id="IPR002888">
    <property type="entry name" value="2Fe-2S-bd"/>
</dbReference>
<evidence type="ECO:0000256" key="5">
    <source>
        <dbReference type="ARBA" id="ARBA00023014"/>
    </source>
</evidence>
<dbReference type="SUPFAM" id="SSF54292">
    <property type="entry name" value="2Fe-2S ferredoxin-like"/>
    <property type="match status" value="1"/>
</dbReference>
<evidence type="ECO:0000256" key="3">
    <source>
        <dbReference type="ARBA" id="ARBA00023002"/>
    </source>
</evidence>
<feature type="domain" description="2Fe-2S ferredoxin-type" evidence="7">
    <location>
        <begin position="2"/>
        <end position="78"/>
    </location>
</feature>
<keyword evidence="5" id="KW-0411">Iron-sulfur</keyword>
<dbReference type="InterPro" id="IPR012675">
    <property type="entry name" value="Beta-grasp_dom_sf"/>
</dbReference>
<dbReference type="FunFam" id="3.10.20.30:FF:000020">
    <property type="entry name" value="Xanthine dehydrogenase iron-sulfur subunit"/>
    <property type="match status" value="1"/>
</dbReference>
<comment type="pathway">
    <text evidence="6">Alkaloid degradation; nicotine degradation.</text>
</comment>
<name>A0A7Y2PLS8_9THEO</name>
<evidence type="ECO:0000256" key="6">
    <source>
        <dbReference type="ARBA" id="ARBA00060707"/>
    </source>
</evidence>
<evidence type="ECO:0000256" key="1">
    <source>
        <dbReference type="ARBA" id="ARBA00022714"/>
    </source>
</evidence>
<dbReference type="SUPFAM" id="SSF47741">
    <property type="entry name" value="CO dehydrogenase ISP C-domain like"/>
    <property type="match status" value="1"/>
</dbReference>
<dbReference type="PANTHER" id="PTHR44379:SF8">
    <property type="entry name" value="XANTHINE DEHYDROGENASE IRON-SULFUR-BINDING SUBUNIT XDHC-RELATED"/>
    <property type="match status" value="1"/>
</dbReference>
<dbReference type="InterPro" id="IPR036010">
    <property type="entry name" value="2Fe-2S_ferredoxin-like_sf"/>
</dbReference>
<protein>
    <submittedName>
        <fullName evidence="8">(2Fe-2S)-binding protein</fullName>
    </submittedName>
</protein>
<evidence type="ECO:0000259" key="7">
    <source>
        <dbReference type="PROSITE" id="PS51085"/>
    </source>
</evidence>
<dbReference type="Gene3D" id="3.10.20.30">
    <property type="match status" value="1"/>
</dbReference>
<dbReference type="AlphaFoldDB" id="A0A7Y2PLS8"/>
<dbReference type="FunFam" id="1.10.150.120:FF:000003">
    <property type="entry name" value="Carbon monoxide dehydrogenase, small subunit"/>
    <property type="match status" value="1"/>
</dbReference>
<dbReference type="PANTHER" id="PTHR44379">
    <property type="entry name" value="OXIDOREDUCTASE WITH IRON-SULFUR SUBUNIT"/>
    <property type="match status" value="1"/>
</dbReference>
<dbReference type="PROSITE" id="PS51085">
    <property type="entry name" value="2FE2S_FER_2"/>
    <property type="match status" value="1"/>
</dbReference>
<dbReference type="GO" id="GO:0051537">
    <property type="term" value="F:2 iron, 2 sulfur cluster binding"/>
    <property type="evidence" value="ECO:0007669"/>
    <property type="project" value="UniProtKB-KW"/>
</dbReference>
<comment type="caution">
    <text evidence="8">The sequence shown here is derived from an EMBL/GenBank/DDBJ whole genome shotgun (WGS) entry which is preliminary data.</text>
</comment>
<evidence type="ECO:0000313" key="8">
    <source>
        <dbReference type="EMBL" id="NNG65921.1"/>
    </source>
</evidence>
<keyword evidence="3" id="KW-0560">Oxidoreductase</keyword>
<dbReference type="EMBL" id="JABEQB010000003">
    <property type="protein sequence ID" value="NNG65921.1"/>
    <property type="molecule type" value="Genomic_DNA"/>
</dbReference>
<gene>
    <name evidence="8" type="ORF">HKI81_01495</name>
</gene>
<keyword evidence="2" id="KW-0479">Metal-binding</keyword>
<evidence type="ECO:0000313" key="9">
    <source>
        <dbReference type="Proteomes" id="UP000529861"/>
    </source>
</evidence>
<keyword evidence="4" id="KW-0408">Iron</keyword>
<reference evidence="8 9" key="1">
    <citation type="submission" date="2020-04" db="EMBL/GenBank/DDBJ databases">
        <title>Draft genome sequence of Caldanaerobacter sunterraneus. strain 1523vc isolated from Griffin hot spring, Kamchatka, Russia.</title>
        <authorList>
            <person name="Toshchakov S.V."/>
            <person name="Podosokorskaya O.A."/>
            <person name="Kublanov I.V."/>
            <person name="Korzhenkov A."/>
            <person name="Patrushev M.V."/>
        </authorList>
    </citation>
    <scope>NUCLEOTIDE SEQUENCE [LARGE SCALE GENOMIC DNA]</scope>
    <source>
        <strain evidence="8 9">1523vc</strain>
    </source>
</reference>
<dbReference type="InterPro" id="IPR051452">
    <property type="entry name" value="Diverse_Oxidoreductases"/>
</dbReference>
<sequence length="156" mass="16860">MIEISLKVNGKNYVLDVDEEKRLLDILREDLGFTSVKEGCSEGECGACTVIMNGKTAPSCLVMAFQADGSEIITLEGLIENGEINFIQRAFMEVGAVQCGYCTPGFILSAKALLDKNPSPTREEIREAIAGNLCRCTGYSKIVDAIEKASKEVSAK</sequence>